<accession>A0A6S6T4P4</accession>
<evidence type="ECO:0000256" key="3">
    <source>
        <dbReference type="ARBA" id="ARBA00018997"/>
    </source>
</evidence>
<evidence type="ECO:0000313" key="11">
    <source>
        <dbReference type="EMBL" id="CAA6813773.1"/>
    </source>
</evidence>
<feature type="transmembrane region" description="Helical" evidence="10">
    <location>
        <begin position="31"/>
        <end position="49"/>
    </location>
</feature>
<dbReference type="InterPro" id="IPR026898">
    <property type="entry name" value="PrsW"/>
</dbReference>
<dbReference type="GO" id="GO:0008233">
    <property type="term" value="F:peptidase activity"/>
    <property type="evidence" value="ECO:0007669"/>
    <property type="project" value="UniProtKB-KW"/>
</dbReference>
<evidence type="ECO:0000256" key="1">
    <source>
        <dbReference type="ARBA" id="ARBA00004651"/>
    </source>
</evidence>
<keyword evidence="7" id="KW-0378">Hydrolase</keyword>
<evidence type="ECO:0000256" key="6">
    <source>
        <dbReference type="ARBA" id="ARBA00022692"/>
    </source>
</evidence>
<gene>
    <name evidence="11" type="ORF">HELGO_WM40526</name>
</gene>
<evidence type="ECO:0000256" key="9">
    <source>
        <dbReference type="ARBA" id="ARBA00023136"/>
    </source>
</evidence>
<sequence>MQALLLLLSVLPGLLIVLYIYWRDRHDREPILYLTICFVFGMMSTYPAMKMEEFGMRDLGIYNAINAPFMTFTFTFAVVAFSEEFVKYIFLRYYIFPKDDFDEPMDGIVYSVMISMGFATLENILYVVVRADTIELAFQIGLLRMITAVPGHAVFAILMGYFVGLAKFSKEKGSLYLIIGLVGAILLHGTYDFFIFMQMKEFLVWFTLIFGILASSVFIRRHSDNSPYANGNSMEIDLDAFEDEYGSKSIEERDDGY</sequence>
<organism evidence="11">
    <name type="scientific">uncultured Aureispira sp</name>
    <dbReference type="NCBI Taxonomy" id="1331704"/>
    <lineage>
        <taxon>Bacteria</taxon>
        <taxon>Pseudomonadati</taxon>
        <taxon>Bacteroidota</taxon>
        <taxon>Saprospiria</taxon>
        <taxon>Saprospirales</taxon>
        <taxon>Saprospiraceae</taxon>
        <taxon>Aureispira</taxon>
        <taxon>environmental samples</taxon>
    </lineage>
</organism>
<dbReference type="PIRSF" id="PIRSF016933">
    <property type="entry name" value="PrsW"/>
    <property type="match status" value="1"/>
</dbReference>
<feature type="transmembrane region" description="Helical" evidence="10">
    <location>
        <begin position="6"/>
        <end position="22"/>
    </location>
</feature>
<dbReference type="PANTHER" id="PTHR36844:SF1">
    <property type="entry name" value="PROTEASE PRSW"/>
    <property type="match status" value="1"/>
</dbReference>
<evidence type="ECO:0000256" key="8">
    <source>
        <dbReference type="ARBA" id="ARBA00022989"/>
    </source>
</evidence>
<protein>
    <recommendedName>
        <fullName evidence="3">Protease PrsW</fullName>
    </recommendedName>
</protein>
<evidence type="ECO:0000256" key="2">
    <source>
        <dbReference type="ARBA" id="ARBA00009165"/>
    </source>
</evidence>
<evidence type="ECO:0000256" key="7">
    <source>
        <dbReference type="ARBA" id="ARBA00022801"/>
    </source>
</evidence>
<dbReference type="GO" id="GO:0005886">
    <property type="term" value="C:plasma membrane"/>
    <property type="evidence" value="ECO:0007669"/>
    <property type="project" value="UniProtKB-SubCell"/>
</dbReference>
<feature type="transmembrane region" description="Helical" evidence="10">
    <location>
        <begin position="202"/>
        <end position="219"/>
    </location>
</feature>
<dbReference type="GO" id="GO:0006508">
    <property type="term" value="P:proteolysis"/>
    <property type="evidence" value="ECO:0007669"/>
    <property type="project" value="UniProtKB-KW"/>
</dbReference>
<evidence type="ECO:0000256" key="4">
    <source>
        <dbReference type="ARBA" id="ARBA00022475"/>
    </source>
</evidence>
<evidence type="ECO:0000256" key="10">
    <source>
        <dbReference type="SAM" id="Phobius"/>
    </source>
</evidence>
<dbReference type="PANTHER" id="PTHR36844">
    <property type="entry name" value="PROTEASE PRSW"/>
    <property type="match status" value="1"/>
</dbReference>
<keyword evidence="6 10" id="KW-0812">Transmembrane</keyword>
<keyword evidence="9 10" id="KW-0472">Membrane</keyword>
<keyword evidence="4" id="KW-1003">Cell membrane</keyword>
<dbReference type="InterPro" id="IPR023596">
    <property type="entry name" value="Peptidase_PrsW_arch/bac"/>
</dbReference>
<comment type="subcellular location">
    <subcellularLocation>
        <location evidence="1">Cell membrane</location>
        <topology evidence="1">Multi-pass membrane protein</topology>
    </subcellularLocation>
</comment>
<keyword evidence="5" id="KW-0645">Protease</keyword>
<keyword evidence="8 10" id="KW-1133">Transmembrane helix</keyword>
<dbReference type="EMBL" id="CACVAQ010000208">
    <property type="protein sequence ID" value="CAA6813773.1"/>
    <property type="molecule type" value="Genomic_DNA"/>
</dbReference>
<feature type="transmembrane region" description="Helical" evidence="10">
    <location>
        <begin position="69"/>
        <end position="95"/>
    </location>
</feature>
<name>A0A6S6T4P4_9BACT</name>
<proteinExistence type="inferred from homology"/>
<dbReference type="AlphaFoldDB" id="A0A6S6T4P4"/>
<feature type="transmembrane region" description="Helical" evidence="10">
    <location>
        <begin position="107"/>
        <end position="129"/>
    </location>
</feature>
<reference evidence="11" key="1">
    <citation type="submission" date="2020-01" db="EMBL/GenBank/DDBJ databases">
        <authorList>
            <person name="Meier V. D."/>
            <person name="Meier V D."/>
        </authorList>
    </citation>
    <scope>NUCLEOTIDE SEQUENCE</scope>
    <source>
        <strain evidence="11">HLG_WM_MAG_10</strain>
    </source>
</reference>
<evidence type="ECO:0000256" key="5">
    <source>
        <dbReference type="ARBA" id="ARBA00022670"/>
    </source>
</evidence>
<comment type="similarity">
    <text evidence="2">Belongs to the protease PrsW family.</text>
</comment>
<feature type="transmembrane region" description="Helical" evidence="10">
    <location>
        <begin position="175"/>
        <end position="196"/>
    </location>
</feature>
<dbReference type="Pfam" id="PF13367">
    <property type="entry name" value="PrsW-protease"/>
    <property type="match status" value="1"/>
</dbReference>
<feature type="transmembrane region" description="Helical" evidence="10">
    <location>
        <begin position="141"/>
        <end position="163"/>
    </location>
</feature>